<dbReference type="InterPro" id="IPR003593">
    <property type="entry name" value="AAA+_ATPase"/>
</dbReference>
<dbReference type="Proteomes" id="UP000821866">
    <property type="component" value="Chromosome 10"/>
</dbReference>
<evidence type="ECO:0000256" key="2">
    <source>
        <dbReference type="ARBA" id="ARBA00022448"/>
    </source>
</evidence>
<dbReference type="Gene3D" id="3.40.50.300">
    <property type="entry name" value="P-loop containing nucleotide triphosphate hydrolases"/>
    <property type="match status" value="1"/>
</dbReference>
<accession>A0A9J6ESB0</accession>
<feature type="transmembrane region" description="Helical" evidence="9">
    <location>
        <begin position="110"/>
        <end position="127"/>
    </location>
</feature>
<feature type="transmembrane region" description="Helical" evidence="9">
    <location>
        <begin position="47"/>
        <end position="74"/>
    </location>
</feature>
<dbReference type="EMBL" id="JABSTU010000002">
    <property type="protein sequence ID" value="KAH8037395.1"/>
    <property type="molecule type" value="Genomic_DNA"/>
</dbReference>
<evidence type="ECO:0008006" key="14">
    <source>
        <dbReference type="Google" id="ProtNLM"/>
    </source>
</evidence>
<evidence type="ECO:0000313" key="12">
    <source>
        <dbReference type="EMBL" id="KAH8037395.1"/>
    </source>
</evidence>
<evidence type="ECO:0000256" key="7">
    <source>
        <dbReference type="ARBA" id="ARBA00022989"/>
    </source>
</evidence>
<dbReference type="SUPFAM" id="SSF52540">
    <property type="entry name" value="P-loop containing nucleoside triphosphate hydrolases"/>
    <property type="match status" value="1"/>
</dbReference>
<dbReference type="FunFam" id="3.40.50.300:FF:002576">
    <property type="entry name" value="ABC transporter, putative"/>
    <property type="match status" value="1"/>
</dbReference>
<evidence type="ECO:0000313" key="13">
    <source>
        <dbReference type="Proteomes" id="UP000821866"/>
    </source>
</evidence>
<gene>
    <name evidence="12" type="ORF">HPB51_009950</name>
</gene>
<keyword evidence="5" id="KW-0547">Nucleotide-binding</keyword>
<dbReference type="GO" id="GO:0016887">
    <property type="term" value="F:ATP hydrolysis activity"/>
    <property type="evidence" value="ECO:0007669"/>
    <property type="project" value="InterPro"/>
</dbReference>
<dbReference type="SUPFAM" id="SSF90123">
    <property type="entry name" value="ABC transporter transmembrane region"/>
    <property type="match status" value="1"/>
</dbReference>
<dbReference type="InterPro" id="IPR011527">
    <property type="entry name" value="ABC1_TM_dom"/>
</dbReference>
<keyword evidence="2" id="KW-0813">Transport</keyword>
<evidence type="ECO:0000256" key="9">
    <source>
        <dbReference type="SAM" id="Phobius"/>
    </source>
</evidence>
<feature type="transmembrane region" description="Helical" evidence="9">
    <location>
        <begin position="147"/>
        <end position="169"/>
    </location>
</feature>
<dbReference type="SMART" id="SM00382">
    <property type="entry name" value="AAA"/>
    <property type="match status" value="1"/>
</dbReference>
<keyword evidence="3 9" id="KW-0812">Transmembrane</keyword>
<dbReference type="VEuPathDB" id="VectorBase:LOC119179423"/>
<dbReference type="Gene3D" id="1.20.1560.10">
    <property type="entry name" value="ABC transporter type 1, transmembrane domain"/>
    <property type="match status" value="1"/>
</dbReference>
<evidence type="ECO:0000259" key="11">
    <source>
        <dbReference type="PROSITE" id="PS50929"/>
    </source>
</evidence>
<dbReference type="InterPro" id="IPR050173">
    <property type="entry name" value="ABC_transporter_C-like"/>
</dbReference>
<dbReference type="PROSITE" id="PS50929">
    <property type="entry name" value="ABC_TM1F"/>
    <property type="match status" value="1"/>
</dbReference>
<comment type="subcellular location">
    <subcellularLocation>
        <location evidence="1">Vacuole membrane</location>
        <topology evidence="1">Multi-pass membrane protein</topology>
    </subcellularLocation>
</comment>
<dbReference type="AlphaFoldDB" id="A0A9J6ESB0"/>
<evidence type="ECO:0000256" key="8">
    <source>
        <dbReference type="ARBA" id="ARBA00023136"/>
    </source>
</evidence>
<dbReference type="GO" id="GO:0005774">
    <property type="term" value="C:vacuolar membrane"/>
    <property type="evidence" value="ECO:0007669"/>
    <property type="project" value="UniProtKB-SubCell"/>
</dbReference>
<dbReference type="PROSITE" id="PS50893">
    <property type="entry name" value="ABC_TRANSPORTER_2"/>
    <property type="match status" value="1"/>
</dbReference>
<evidence type="ECO:0000256" key="5">
    <source>
        <dbReference type="ARBA" id="ARBA00022741"/>
    </source>
</evidence>
<feature type="transmembrane region" description="Helical" evidence="9">
    <location>
        <begin position="80"/>
        <end position="98"/>
    </location>
</feature>
<comment type="caution">
    <text evidence="12">The sequence shown here is derived from an EMBL/GenBank/DDBJ whole genome shotgun (WGS) entry which is preliminary data.</text>
</comment>
<protein>
    <recommendedName>
        <fullName evidence="14">ABC transporter</fullName>
    </recommendedName>
</protein>
<dbReference type="Pfam" id="PF00005">
    <property type="entry name" value="ABC_tran"/>
    <property type="match status" value="1"/>
</dbReference>
<dbReference type="GO" id="GO:0140359">
    <property type="term" value="F:ABC-type transporter activity"/>
    <property type="evidence" value="ECO:0007669"/>
    <property type="project" value="InterPro"/>
</dbReference>
<evidence type="ECO:0000256" key="3">
    <source>
        <dbReference type="ARBA" id="ARBA00022692"/>
    </source>
</evidence>
<organism evidence="12 13">
    <name type="scientific">Rhipicephalus microplus</name>
    <name type="common">Cattle tick</name>
    <name type="synonym">Boophilus microplus</name>
    <dbReference type="NCBI Taxonomy" id="6941"/>
    <lineage>
        <taxon>Eukaryota</taxon>
        <taxon>Metazoa</taxon>
        <taxon>Ecdysozoa</taxon>
        <taxon>Arthropoda</taxon>
        <taxon>Chelicerata</taxon>
        <taxon>Arachnida</taxon>
        <taxon>Acari</taxon>
        <taxon>Parasitiformes</taxon>
        <taxon>Ixodida</taxon>
        <taxon>Ixodoidea</taxon>
        <taxon>Ixodidae</taxon>
        <taxon>Rhipicephalinae</taxon>
        <taxon>Rhipicephalus</taxon>
        <taxon>Boophilus</taxon>
    </lineage>
</organism>
<keyword evidence="6" id="KW-0067">ATP-binding</keyword>
<feature type="transmembrane region" description="Helical" evidence="9">
    <location>
        <begin position="360"/>
        <end position="380"/>
    </location>
</feature>
<feature type="transmembrane region" description="Helical" evidence="9">
    <location>
        <begin position="220"/>
        <end position="241"/>
    </location>
</feature>
<keyword evidence="8 9" id="KW-0472">Membrane</keyword>
<feature type="transmembrane region" description="Helical" evidence="9">
    <location>
        <begin position="15"/>
        <end position="35"/>
    </location>
</feature>
<evidence type="ECO:0000256" key="4">
    <source>
        <dbReference type="ARBA" id="ARBA00022737"/>
    </source>
</evidence>
<feature type="domain" description="ABC transmembrane type-1" evidence="11">
    <location>
        <begin position="228"/>
        <end position="451"/>
    </location>
</feature>
<sequence length="730" mass="80720">MDYEGLQTSVLVHNASWLLKWAFVGCSLFSIVELLQRPQLTPRRPVCYTLCDLGYLVCNAVTIVLLVVVNALVFDGSKEAATECVMVIIFVWLTFSALMQRIKGMSASNLFCTVHAMYFVACVNDLLCMKDLTFAQAATYGSADEFSWATTWCSLSMVAALGSLLFACFRSSPVYIKDSMKVQRNVSDETLSPLAKCVGAAVFRTGRNSGFHVFCGFLRVLWYEVLWVILAGFAFYTNYIIRVPLLEALIEELGCQPATTALTVLFLSTCVAEVFLSGFLEYVVLRLSLQMKALMQAALFTKTTRMSGRTLSENPTGYLVSLVGVDCEELNMAAIIIFEITSGLLCFPVLLWMLVQRVGVLPVVGCVAWQLVSLALFVPVSKKRVNRQRDERLKKMADTLSCVRLVKFYAWEDALVRAMNRFRERETFFIFLANLLDGFVDSLQVSSSSLVSEGVRRMVRTLTGEEECIKKDQAQHITSKKGAVMLSKCSLAWSGGREETAGNEKPVLCGVTMDVEPGSFVGVVGLVGSGKSALLAAMLGELRCVDGDIHVHGSVAYLPQAACIFNMTIRDNVLFGKRMDAGRYLRVLEACDLARDLELLPAGDLTEVGEKGETLSGGQKQRVALARAVYSDSDIYLMDDTLSALDVHVAAKVFARVIGREGLLNHKTRIMVCNQGVFLRHVEQLFLVWEKRLLFFRTLADMVTDDRAPKTLLFGSKTDSSDAADRRPSG</sequence>
<dbReference type="PANTHER" id="PTHR24223:SF443">
    <property type="entry name" value="MULTIDRUG-RESISTANCE LIKE PROTEIN 1, ISOFORM I"/>
    <property type="match status" value="1"/>
</dbReference>
<dbReference type="InterPro" id="IPR036640">
    <property type="entry name" value="ABC1_TM_sf"/>
</dbReference>
<evidence type="ECO:0000256" key="6">
    <source>
        <dbReference type="ARBA" id="ARBA00022840"/>
    </source>
</evidence>
<dbReference type="InterPro" id="IPR027417">
    <property type="entry name" value="P-loop_NTPase"/>
</dbReference>
<reference evidence="12" key="2">
    <citation type="submission" date="2021-09" db="EMBL/GenBank/DDBJ databases">
        <authorList>
            <person name="Jia N."/>
            <person name="Wang J."/>
            <person name="Shi W."/>
            <person name="Du L."/>
            <person name="Sun Y."/>
            <person name="Zhan W."/>
            <person name="Jiang J."/>
            <person name="Wang Q."/>
            <person name="Zhang B."/>
            <person name="Ji P."/>
            <person name="Sakyi L.B."/>
            <person name="Cui X."/>
            <person name="Yuan T."/>
            <person name="Jiang B."/>
            <person name="Yang W."/>
            <person name="Lam T.T.-Y."/>
            <person name="Chang Q."/>
            <person name="Ding S."/>
            <person name="Wang X."/>
            <person name="Zhu J."/>
            <person name="Ruan X."/>
            <person name="Zhao L."/>
            <person name="Wei J."/>
            <person name="Que T."/>
            <person name="Du C."/>
            <person name="Cheng J."/>
            <person name="Dai P."/>
            <person name="Han X."/>
            <person name="Huang E."/>
            <person name="Gao Y."/>
            <person name="Liu J."/>
            <person name="Shao H."/>
            <person name="Ye R."/>
            <person name="Li L."/>
            <person name="Wei W."/>
            <person name="Wang X."/>
            <person name="Wang C."/>
            <person name="Huo Q."/>
            <person name="Li W."/>
            <person name="Guo W."/>
            <person name="Chen H."/>
            <person name="Chen S."/>
            <person name="Zhou L."/>
            <person name="Zhou L."/>
            <person name="Ni X."/>
            <person name="Tian J."/>
            <person name="Zhou Y."/>
            <person name="Sheng Y."/>
            <person name="Liu T."/>
            <person name="Pan Y."/>
            <person name="Xia L."/>
            <person name="Li J."/>
            <person name="Zhao F."/>
            <person name="Cao W."/>
        </authorList>
    </citation>
    <scope>NUCLEOTIDE SEQUENCE</scope>
    <source>
        <strain evidence="12">Rmic-2018</strain>
        <tissue evidence="12">Larvae</tissue>
    </source>
</reference>
<dbReference type="Pfam" id="PF00664">
    <property type="entry name" value="ABC_membrane"/>
    <property type="match status" value="1"/>
</dbReference>
<keyword evidence="4" id="KW-0677">Repeat</keyword>
<dbReference type="CDD" id="cd03250">
    <property type="entry name" value="ABCC_MRP_domain1"/>
    <property type="match status" value="1"/>
</dbReference>
<feature type="domain" description="ABC transporter" evidence="10">
    <location>
        <begin position="486"/>
        <end position="715"/>
    </location>
</feature>
<proteinExistence type="predicted"/>
<dbReference type="PROSITE" id="PS00211">
    <property type="entry name" value="ABC_TRANSPORTER_1"/>
    <property type="match status" value="1"/>
</dbReference>
<evidence type="ECO:0000259" key="10">
    <source>
        <dbReference type="PROSITE" id="PS50893"/>
    </source>
</evidence>
<name>A0A9J6ESB0_RHIMP</name>
<dbReference type="InterPro" id="IPR017871">
    <property type="entry name" value="ABC_transporter-like_CS"/>
</dbReference>
<dbReference type="InterPro" id="IPR003439">
    <property type="entry name" value="ABC_transporter-like_ATP-bd"/>
</dbReference>
<reference evidence="12" key="1">
    <citation type="journal article" date="2020" name="Cell">
        <title>Large-Scale Comparative Analyses of Tick Genomes Elucidate Their Genetic Diversity and Vector Capacities.</title>
        <authorList>
            <consortium name="Tick Genome and Microbiome Consortium (TIGMIC)"/>
            <person name="Jia N."/>
            <person name="Wang J."/>
            <person name="Shi W."/>
            <person name="Du L."/>
            <person name="Sun Y."/>
            <person name="Zhan W."/>
            <person name="Jiang J.F."/>
            <person name="Wang Q."/>
            <person name="Zhang B."/>
            <person name="Ji P."/>
            <person name="Bell-Sakyi L."/>
            <person name="Cui X.M."/>
            <person name="Yuan T.T."/>
            <person name="Jiang B.G."/>
            <person name="Yang W.F."/>
            <person name="Lam T.T."/>
            <person name="Chang Q.C."/>
            <person name="Ding S.J."/>
            <person name="Wang X.J."/>
            <person name="Zhu J.G."/>
            <person name="Ruan X.D."/>
            <person name="Zhao L."/>
            <person name="Wei J.T."/>
            <person name="Ye R.Z."/>
            <person name="Que T.C."/>
            <person name="Du C.H."/>
            <person name="Zhou Y.H."/>
            <person name="Cheng J.X."/>
            <person name="Dai P.F."/>
            <person name="Guo W.B."/>
            <person name="Han X.H."/>
            <person name="Huang E.J."/>
            <person name="Li L.F."/>
            <person name="Wei W."/>
            <person name="Gao Y.C."/>
            <person name="Liu J.Z."/>
            <person name="Shao H.Z."/>
            <person name="Wang X."/>
            <person name="Wang C.C."/>
            <person name="Yang T.C."/>
            <person name="Huo Q.B."/>
            <person name="Li W."/>
            <person name="Chen H.Y."/>
            <person name="Chen S.E."/>
            <person name="Zhou L.G."/>
            <person name="Ni X.B."/>
            <person name="Tian J.H."/>
            <person name="Sheng Y."/>
            <person name="Liu T."/>
            <person name="Pan Y.S."/>
            <person name="Xia L.Y."/>
            <person name="Li J."/>
            <person name="Zhao F."/>
            <person name="Cao W.C."/>
        </authorList>
    </citation>
    <scope>NUCLEOTIDE SEQUENCE</scope>
    <source>
        <strain evidence="12">Rmic-2018</strain>
    </source>
</reference>
<dbReference type="GO" id="GO:0005524">
    <property type="term" value="F:ATP binding"/>
    <property type="evidence" value="ECO:0007669"/>
    <property type="project" value="UniProtKB-KW"/>
</dbReference>
<keyword evidence="13" id="KW-1185">Reference proteome</keyword>
<keyword evidence="7 9" id="KW-1133">Transmembrane helix</keyword>
<feature type="transmembrane region" description="Helical" evidence="9">
    <location>
        <begin position="332"/>
        <end position="354"/>
    </location>
</feature>
<dbReference type="PANTHER" id="PTHR24223">
    <property type="entry name" value="ATP-BINDING CASSETTE SUB-FAMILY C"/>
    <property type="match status" value="1"/>
</dbReference>
<feature type="transmembrane region" description="Helical" evidence="9">
    <location>
        <begin position="261"/>
        <end position="285"/>
    </location>
</feature>
<evidence type="ECO:0000256" key="1">
    <source>
        <dbReference type="ARBA" id="ARBA00004128"/>
    </source>
</evidence>